<protein>
    <recommendedName>
        <fullName evidence="8">Ferredoxin</fullName>
    </recommendedName>
</protein>
<keyword evidence="5 8" id="KW-0408">Iron</keyword>
<dbReference type="PANTHER" id="PTHR36923:SF3">
    <property type="entry name" value="FERREDOXIN"/>
    <property type="match status" value="1"/>
</dbReference>
<accession>A0ABW9QPW7</accession>
<evidence type="ECO:0000256" key="2">
    <source>
        <dbReference type="ARBA" id="ARBA00022448"/>
    </source>
</evidence>
<evidence type="ECO:0000256" key="4">
    <source>
        <dbReference type="ARBA" id="ARBA00022982"/>
    </source>
</evidence>
<keyword evidence="7" id="KW-0003">3Fe-4S</keyword>
<proteinExistence type="predicted"/>
<keyword evidence="4 8" id="KW-0249">Electron transport</keyword>
<keyword evidence="2 8" id="KW-0813">Transport</keyword>
<dbReference type="Proteomes" id="UP000437736">
    <property type="component" value="Unassembled WGS sequence"/>
</dbReference>
<dbReference type="InterPro" id="IPR051269">
    <property type="entry name" value="Fe-S_cluster_ET"/>
</dbReference>
<dbReference type="PRINTS" id="PR00352">
    <property type="entry name" value="3FE4SFRDOXIN"/>
</dbReference>
<dbReference type="Gene3D" id="3.30.70.20">
    <property type="match status" value="1"/>
</dbReference>
<evidence type="ECO:0000256" key="1">
    <source>
        <dbReference type="ARBA" id="ARBA00001927"/>
    </source>
</evidence>
<dbReference type="PANTHER" id="PTHR36923">
    <property type="entry name" value="FERREDOXIN"/>
    <property type="match status" value="1"/>
</dbReference>
<evidence type="ECO:0000313" key="9">
    <source>
        <dbReference type="EMBL" id="MST31528.1"/>
    </source>
</evidence>
<dbReference type="InterPro" id="IPR001080">
    <property type="entry name" value="3Fe4S_ferredoxin"/>
</dbReference>
<evidence type="ECO:0000256" key="6">
    <source>
        <dbReference type="ARBA" id="ARBA00023014"/>
    </source>
</evidence>
<evidence type="ECO:0000256" key="7">
    <source>
        <dbReference type="ARBA" id="ARBA00023291"/>
    </source>
</evidence>
<comment type="cofactor">
    <cofactor evidence="1">
        <name>[3Fe-4S] cluster</name>
        <dbReference type="ChEBI" id="CHEBI:21137"/>
    </cofactor>
</comment>
<dbReference type="EMBL" id="WJHE01000089">
    <property type="protein sequence ID" value="MST31528.1"/>
    <property type="molecule type" value="Genomic_DNA"/>
</dbReference>
<keyword evidence="3 8" id="KW-0479">Metal-binding</keyword>
<dbReference type="SUPFAM" id="SSF54862">
    <property type="entry name" value="4Fe-4S ferredoxins"/>
    <property type="match status" value="1"/>
</dbReference>
<organism evidence="9 10">
    <name type="scientific">Acidiferrimicrobium australe</name>
    <dbReference type="NCBI Taxonomy" id="2664430"/>
    <lineage>
        <taxon>Bacteria</taxon>
        <taxon>Bacillati</taxon>
        <taxon>Actinomycetota</taxon>
        <taxon>Acidimicrobiia</taxon>
        <taxon>Acidimicrobiales</taxon>
        <taxon>Acidimicrobiaceae</taxon>
        <taxon>Acidiferrimicrobium</taxon>
    </lineage>
</organism>
<comment type="caution">
    <text evidence="9">The sequence shown here is derived from an EMBL/GenBank/DDBJ whole genome shotgun (WGS) entry which is preliminary data.</text>
</comment>
<evidence type="ECO:0000313" key="10">
    <source>
        <dbReference type="Proteomes" id="UP000437736"/>
    </source>
</evidence>
<evidence type="ECO:0000256" key="8">
    <source>
        <dbReference type="RuleBase" id="RU368020"/>
    </source>
</evidence>
<gene>
    <name evidence="9" type="ORF">GHK86_02130</name>
</gene>
<name>A0ABW9QPW7_9ACTN</name>
<evidence type="ECO:0000256" key="3">
    <source>
        <dbReference type="ARBA" id="ARBA00022723"/>
    </source>
</evidence>
<sequence length="67" mass="6877">MSVSVDKELCVSSGRCVADVPEVFAFDAEELAEVRSDAGDVDAARLRAAARNCPGQAIEVDAPPAAG</sequence>
<comment type="function">
    <text evidence="8">Ferredoxins are iron-sulfur proteins that transfer electrons in a wide variety of metabolic reactions.</text>
</comment>
<dbReference type="Pfam" id="PF13459">
    <property type="entry name" value="Fer4_15"/>
    <property type="match status" value="1"/>
</dbReference>
<keyword evidence="10" id="KW-1185">Reference proteome</keyword>
<reference evidence="9 10" key="1">
    <citation type="submission" date="2019-11" db="EMBL/GenBank/DDBJ databases">
        <title>Acidiferrimicrobium australis gen. nov., sp. nov., an acidophilic and obligately heterotrophic, member of the Actinobacteria that catalyses dissimilatory oxido- reduction of iron isolated from metal-rich acidic water in Chile.</title>
        <authorList>
            <person name="Gonzalez D."/>
            <person name="Huber K."/>
            <person name="Hedrich S."/>
            <person name="Rojas-Villalobos C."/>
            <person name="Quatrini R."/>
            <person name="Dinamarca M.A."/>
            <person name="Schwarz A."/>
            <person name="Canales C."/>
            <person name="Nancucheo I."/>
        </authorList>
    </citation>
    <scope>NUCLEOTIDE SEQUENCE [LARGE SCALE GENOMIC DNA]</scope>
    <source>
        <strain evidence="9 10">USS-CCA1</strain>
    </source>
</reference>
<evidence type="ECO:0000256" key="5">
    <source>
        <dbReference type="ARBA" id="ARBA00023004"/>
    </source>
</evidence>
<keyword evidence="6 8" id="KW-0411">Iron-sulfur</keyword>